<evidence type="ECO:0000256" key="7">
    <source>
        <dbReference type="ARBA" id="ARBA00023180"/>
    </source>
</evidence>
<dbReference type="Gene3D" id="2.60.40.10">
    <property type="entry name" value="Immunoglobulins"/>
    <property type="match status" value="2"/>
</dbReference>
<dbReference type="GO" id="GO:0050852">
    <property type="term" value="P:T cell receptor signaling pathway"/>
    <property type="evidence" value="ECO:0007669"/>
    <property type="project" value="TreeGrafter"/>
</dbReference>
<dbReference type="PANTHER" id="PTHR24100:SF130">
    <property type="entry name" value="BUTYROPHILIN-LIKE PROTEIN 9"/>
    <property type="match status" value="1"/>
</dbReference>
<dbReference type="InterPro" id="IPR053896">
    <property type="entry name" value="BTN3A2-like_Ig-C"/>
</dbReference>
<evidence type="ECO:0000313" key="13">
    <source>
        <dbReference type="Proteomes" id="UP000531559"/>
    </source>
</evidence>
<dbReference type="InterPro" id="IPR013106">
    <property type="entry name" value="Ig_V-set"/>
</dbReference>
<evidence type="ECO:0000259" key="11">
    <source>
        <dbReference type="PROSITE" id="PS50835"/>
    </source>
</evidence>
<keyword evidence="6" id="KW-1015">Disulfide bond</keyword>
<gene>
    <name evidence="12" type="primary">Btn3a2</name>
    <name evidence="12" type="ORF">NOTJUL_R11266</name>
</gene>
<reference evidence="12 13" key="1">
    <citation type="submission" date="2019-09" db="EMBL/GenBank/DDBJ databases">
        <title>Bird 10,000 Genomes (B10K) Project - Family phase.</title>
        <authorList>
            <person name="Zhang G."/>
        </authorList>
    </citation>
    <scope>NUCLEOTIDE SEQUENCE [LARGE SCALE GENOMIC DNA]</scope>
    <source>
        <strain evidence="12">B10K-MSB-01</strain>
    </source>
</reference>
<dbReference type="InterPro" id="IPR013783">
    <property type="entry name" value="Ig-like_fold"/>
</dbReference>
<sequence length="279" mass="31388">LHLHLYFFAGQFEIIPPDNPVIGVIGKGVILPCQLKAKTISERLSIQWIFTTNSEKIDVSIYDGKNTQNPVTEDMRYEGRTNFFHTEFNKGNVSLYLKNVTVSDTGKYTCSVFFENWYDEVVVELSVAAAGDESSVFLDGHVGQGIGLTCKSHGWFPEPKVVWLDSKGEIRKEKVITQNVRTSSGVFDVVSSMNLEPRSDMEVSCRVVNDVLNTACESRVLISDAFFPSTSPWMTAFLVLLFLNAVVIGAIAYKLKRKYSHLQHLIQKFSSRTQNTVKE</sequence>
<evidence type="ECO:0000313" key="12">
    <source>
        <dbReference type="EMBL" id="NXA57182.1"/>
    </source>
</evidence>
<dbReference type="SMART" id="SM00406">
    <property type="entry name" value="IGv"/>
    <property type="match status" value="1"/>
</dbReference>
<comment type="caution">
    <text evidence="12">The sequence shown here is derived from an EMBL/GenBank/DDBJ whole genome shotgun (WGS) entry which is preliminary data.</text>
</comment>
<evidence type="ECO:0000256" key="1">
    <source>
        <dbReference type="ARBA" id="ARBA00004370"/>
    </source>
</evidence>
<dbReference type="GO" id="GO:0042110">
    <property type="term" value="P:T cell activation"/>
    <property type="evidence" value="ECO:0007669"/>
    <property type="project" value="UniProtKB-ARBA"/>
</dbReference>
<dbReference type="AlphaFoldDB" id="A0A7K7WUZ8"/>
<evidence type="ECO:0000256" key="2">
    <source>
        <dbReference type="ARBA" id="ARBA00022692"/>
    </source>
</evidence>
<dbReference type="FunFam" id="2.60.40.10:FF:000088">
    <property type="entry name" value="Butyrophilin subfamily 1 member A1"/>
    <property type="match status" value="1"/>
</dbReference>
<protein>
    <submittedName>
        <fullName evidence="12">BT3A2 protein</fullName>
    </submittedName>
</protein>
<keyword evidence="4 10" id="KW-1133">Transmembrane helix</keyword>
<organism evidence="12 13">
    <name type="scientific">Nothocercus julius</name>
    <dbReference type="NCBI Taxonomy" id="2585813"/>
    <lineage>
        <taxon>Eukaryota</taxon>
        <taxon>Metazoa</taxon>
        <taxon>Chordata</taxon>
        <taxon>Craniata</taxon>
        <taxon>Vertebrata</taxon>
        <taxon>Euteleostomi</taxon>
        <taxon>Archelosauria</taxon>
        <taxon>Archosauria</taxon>
        <taxon>Dinosauria</taxon>
        <taxon>Saurischia</taxon>
        <taxon>Theropoda</taxon>
        <taxon>Coelurosauria</taxon>
        <taxon>Aves</taxon>
        <taxon>Palaeognathae</taxon>
        <taxon>Tinamiformes</taxon>
        <taxon>Tinamidae</taxon>
        <taxon>Nothocercus</taxon>
    </lineage>
</organism>
<feature type="non-terminal residue" evidence="12">
    <location>
        <position position="279"/>
    </location>
</feature>
<dbReference type="GO" id="GO:0050863">
    <property type="term" value="P:regulation of T cell activation"/>
    <property type="evidence" value="ECO:0007669"/>
    <property type="project" value="UniProtKB-ARBA"/>
</dbReference>
<evidence type="ECO:0000256" key="10">
    <source>
        <dbReference type="SAM" id="Phobius"/>
    </source>
</evidence>
<evidence type="ECO:0000256" key="8">
    <source>
        <dbReference type="ARBA" id="ARBA00023319"/>
    </source>
</evidence>
<feature type="non-terminal residue" evidence="12">
    <location>
        <position position="1"/>
    </location>
</feature>
<evidence type="ECO:0000256" key="9">
    <source>
        <dbReference type="ARBA" id="ARBA00038221"/>
    </source>
</evidence>
<dbReference type="GO" id="GO:1903037">
    <property type="term" value="P:regulation of leukocyte cell-cell adhesion"/>
    <property type="evidence" value="ECO:0007669"/>
    <property type="project" value="UniProtKB-ARBA"/>
</dbReference>
<comment type="subcellular location">
    <subcellularLocation>
        <location evidence="1">Membrane</location>
    </subcellularLocation>
</comment>
<comment type="similarity">
    <text evidence="9">Belongs to the SKINT family.</text>
</comment>
<evidence type="ECO:0000256" key="4">
    <source>
        <dbReference type="ARBA" id="ARBA00022989"/>
    </source>
</evidence>
<accession>A0A7K7WUZ8</accession>
<keyword evidence="3" id="KW-0732">Signal</keyword>
<dbReference type="InterPro" id="IPR003599">
    <property type="entry name" value="Ig_sub"/>
</dbReference>
<evidence type="ECO:0000256" key="5">
    <source>
        <dbReference type="ARBA" id="ARBA00023136"/>
    </source>
</evidence>
<keyword evidence="7" id="KW-0325">Glycoprotein</keyword>
<keyword evidence="2 10" id="KW-0812">Transmembrane</keyword>
<dbReference type="Proteomes" id="UP000531559">
    <property type="component" value="Unassembled WGS sequence"/>
</dbReference>
<feature type="transmembrane region" description="Helical" evidence="10">
    <location>
        <begin position="233"/>
        <end position="253"/>
    </location>
</feature>
<dbReference type="FunFam" id="2.60.40.10:FF:000142">
    <property type="entry name" value="V-set domain-containing T-cell activation inhibitor 1"/>
    <property type="match status" value="1"/>
</dbReference>
<dbReference type="EMBL" id="VZSV01000498">
    <property type="protein sequence ID" value="NXA57182.1"/>
    <property type="molecule type" value="Genomic_DNA"/>
</dbReference>
<name>A0A7K7WUZ8_9AVES</name>
<feature type="domain" description="Ig-like" evidence="11">
    <location>
        <begin position="143"/>
        <end position="223"/>
    </location>
</feature>
<dbReference type="PANTHER" id="PTHR24100">
    <property type="entry name" value="BUTYROPHILIN"/>
    <property type="match status" value="1"/>
</dbReference>
<dbReference type="InterPro" id="IPR036179">
    <property type="entry name" value="Ig-like_dom_sf"/>
</dbReference>
<dbReference type="SUPFAM" id="SSF48726">
    <property type="entry name" value="Immunoglobulin"/>
    <property type="match status" value="2"/>
</dbReference>
<dbReference type="InterPro" id="IPR050504">
    <property type="entry name" value="IgSF_BTN/MOG"/>
</dbReference>
<dbReference type="Pfam" id="PF07686">
    <property type="entry name" value="V-set"/>
    <property type="match status" value="1"/>
</dbReference>
<dbReference type="GO" id="GO:0001817">
    <property type="term" value="P:regulation of cytokine production"/>
    <property type="evidence" value="ECO:0007669"/>
    <property type="project" value="TreeGrafter"/>
</dbReference>
<keyword evidence="5 10" id="KW-0472">Membrane</keyword>
<dbReference type="Pfam" id="PF22705">
    <property type="entry name" value="C2-set_3"/>
    <property type="match status" value="1"/>
</dbReference>
<dbReference type="PROSITE" id="PS50835">
    <property type="entry name" value="IG_LIKE"/>
    <property type="match status" value="2"/>
</dbReference>
<keyword evidence="8" id="KW-0393">Immunoglobulin domain</keyword>
<evidence type="ECO:0000256" key="6">
    <source>
        <dbReference type="ARBA" id="ARBA00023157"/>
    </source>
</evidence>
<keyword evidence="13" id="KW-1185">Reference proteome</keyword>
<proteinExistence type="inferred from homology"/>
<dbReference type="OrthoDB" id="8901134at2759"/>
<feature type="domain" description="Ig-like" evidence="11">
    <location>
        <begin position="26"/>
        <end position="112"/>
    </location>
</feature>
<dbReference type="GO" id="GO:0005102">
    <property type="term" value="F:signaling receptor binding"/>
    <property type="evidence" value="ECO:0007669"/>
    <property type="project" value="TreeGrafter"/>
</dbReference>
<dbReference type="GO" id="GO:0009897">
    <property type="term" value="C:external side of plasma membrane"/>
    <property type="evidence" value="ECO:0007669"/>
    <property type="project" value="TreeGrafter"/>
</dbReference>
<dbReference type="InterPro" id="IPR007110">
    <property type="entry name" value="Ig-like_dom"/>
</dbReference>
<evidence type="ECO:0000256" key="3">
    <source>
        <dbReference type="ARBA" id="ARBA00022729"/>
    </source>
</evidence>
<dbReference type="SMART" id="SM00409">
    <property type="entry name" value="IG"/>
    <property type="match status" value="1"/>
</dbReference>